<proteinExistence type="predicted"/>
<sequence length="142" mass="16457">MIVAITIIGLAFYWLLLESDYLRIRLMIGEPSTPKYARYKAYNAMSKRKYYSGSIHEGNNYPVDYSPNGEQEYTIVLNPGIDNILCGWEWLDKHCADLVDYQPDIYLETGGVRYSMTIKQPSILKDVMRVNKLTKKQKQAYA</sequence>
<evidence type="ECO:0000313" key="1">
    <source>
        <dbReference type="EMBL" id="QJA55606.1"/>
    </source>
</evidence>
<dbReference type="EMBL" id="MT142365">
    <property type="protein sequence ID" value="QJA79058.1"/>
    <property type="molecule type" value="Genomic_DNA"/>
</dbReference>
<evidence type="ECO:0000313" key="2">
    <source>
        <dbReference type="EMBL" id="QJA79058.1"/>
    </source>
</evidence>
<dbReference type="AlphaFoldDB" id="A0A6M3IDV6"/>
<dbReference type="EMBL" id="MT141168">
    <property type="protein sequence ID" value="QJA55606.1"/>
    <property type="molecule type" value="Genomic_DNA"/>
</dbReference>
<reference evidence="1" key="1">
    <citation type="submission" date="2020-03" db="EMBL/GenBank/DDBJ databases">
        <title>The deep terrestrial virosphere.</title>
        <authorList>
            <person name="Holmfeldt K."/>
            <person name="Nilsson E."/>
            <person name="Simone D."/>
            <person name="Lopez-Fernandez M."/>
            <person name="Wu X."/>
            <person name="de Brujin I."/>
            <person name="Lundin D."/>
            <person name="Andersson A."/>
            <person name="Bertilsson S."/>
            <person name="Dopson M."/>
        </authorList>
    </citation>
    <scope>NUCLEOTIDE SEQUENCE</scope>
    <source>
        <strain evidence="2">MM415A00947</strain>
        <strain evidence="1">MM415B02028</strain>
    </source>
</reference>
<protein>
    <submittedName>
        <fullName evidence="1">Uncharacterized protein</fullName>
    </submittedName>
</protein>
<name>A0A6M3IDV6_9ZZZZ</name>
<organism evidence="1">
    <name type="scientific">viral metagenome</name>
    <dbReference type="NCBI Taxonomy" id="1070528"/>
    <lineage>
        <taxon>unclassified sequences</taxon>
        <taxon>metagenomes</taxon>
        <taxon>organismal metagenomes</taxon>
    </lineage>
</organism>
<accession>A0A6M3IDV6</accession>
<gene>
    <name evidence="2" type="ORF">MM415A00947_0013</name>
    <name evidence="1" type="ORF">MM415B02028_0016</name>
</gene>